<dbReference type="EMBL" id="JAAGSC010000037">
    <property type="protein sequence ID" value="NDY95193.1"/>
    <property type="molecule type" value="Genomic_DNA"/>
</dbReference>
<evidence type="ECO:0000313" key="2">
    <source>
        <dbReference type="Proteomes" id="UP000484885"/>
    </source>
</evidence>
<proteinExistence type="predicted"/>
<dbReference type="AlphaFoldDB" id="A0A845UTP5"/>
<name>A0A845UTP5_9GAMM</name>
<reference evidence="1 2" key="1">
    <citation type="submission" date="2020-02" db="EMBL/GenBank/DDBJ databases">
        <authorList>
            <person name="Zhang X.-Y."/>
        </authorList>
    </citation>
    <scope>NUCLEOTIDE SEQUENCE [LARGE SCALE GENOMIC DNA]</scope>
    <source>
        <strain evidence="1 2">C33</strain>
    </source>
</reference>
<protein>
    <submittedName>
        <fullName evidence="1">Uncharacterized protein</fullName>
    </submittedName>
</protein>
<dbReference type="Proteomes" id="UP000484885">
    <property type="component" value="Unassembled WGS sequence"/>
</dbReference>
<sequence length="69" mass="7157">MSVNISAGPVQAAMERVSEAALKVSQGPVAPGFAASVVDMKAAQRDVEAAVQVVRTESEVLGYLIDELV</sequence>
<organism evidence="1 2">
    <name type="scientific">Wenzhouxiangella limi</name>
    <dbReference type="NCBI Taxonomy" id="2707351"/>
    <lineage>
        <taxon>Bacteria</taxon>
        <taxon>Pseudomonadati</taxon>
        <taxon>Pseudomonadota</taxon>
        <taxon>Gammaproteobacteria</taxon>
        <taxon>Chromatiales</taxon>
        <taxon>Wenzhouxiangellaceae</taxon>
        <taxon>Wenzhouxiangella</taxon>
    </lineage>
</organism>
<evidence type="ECO:0000313" key="1">
    <source>
        <dbReference type="EMBL" id="NDY95193.1"/>
    </source>
</evidence>
<gene>
    <name evidence="1" type="ORF">G3I74_05565</name>
</gene>
<comment type="caution">
    <text evidence="1">The sequence shown here is derived from an EMBL/GenBank/DDBJ whole genome shotgun (WGS) entry which is preliminary data.</text>
</comment>
<accession>A0A845UTP5</accession>
<keyword evidence="2" id="KW-1185">Reference proteome</keyword>
<dbReference type="RefSeq" id="WP_164210589.1">
    <property type="nucleotide sequence ID" value="NZ_JAAGSC010000037.1"/>
</dbReference>